<organism evidence="3 4">
    <name type="scientific">Chloropicon primus</name>
    <dbReference type="NCBI Taxonomy" id="1764295"/>
    <lineage>
        <taxon>Eukaryota</taxon>
        <taxon>Viridiplantae</taxon>
        <taxon>Chlorophyta</taxon>
        <taxon>Chloropicophyceae</taxon>
        <taxon>Chloropicales</taxon>
        <taxon>Chloropicaceae</taxon>
        <taxon>Chloropicon</taxon>
    </lineage>
</organism>
<evidence type="ECO:0000256" key="1">
    <source>
        <dbReference type="SAM" id="MobiDB-lite"/>
    </source>
</evidence>
<dbReference type="AlphaFoldDB" id="A0A5B8MIB0"/>
<dbReference type="Pfam" id="PF12937">
    <property type="entry name" value="F-box-like"/>
    <property type="match status" value="1"/>
</dbReference>
<keyword evidence="4" id="KW-1185">Reference proteome</keyword>
<name>A0A5B8MIB0_9CHLO</name>
<evidence type="ECO:0000259" key="2">
    <source>
        <dbReference type="PROSITE" id="PS50181"/>
    </source>
</evidence>
<gene>
    <name evidence="3" type="ORF">A3770_02p16280</name>
</gene>
<evidence type="ECO:0000313" key="4">
    <source>
        <dbReference type="Proteomes" id="UP000316726"/>
    </source>
</evidence>
<accession>A0A5B8MIB0</accession>
<dbReference type="InterPro" id="IPR055336">
    <property type="entry name" value="At4g00755-like"/>
</dbReference>
<dbReference type="PROSITE" id="PS50181">
    <property type="entry name" value="FBOX"/>
    <property type="match status" value="1"/>
</dbReference>
<dbReference type="InterPro" id="IPR001810">
    <property type="entry name" value="F-box_dom"/>
</dbReference>
<dbReference type="Proteomes" id="UP000316726">
    <property type="component" value="Chromosome 2"/>
</dbReference>
<feature type="compositionally biased region" description="Basic and acidic residues" evidence="1">
    <location>
        <begin position="136"/>
        <end position="148"/>
    </location>
</feature>
<dbReference type="SMART" id="SM00256">
    <property type="entry name" value="FBOX"/>
    <property type="match status" value="1"/>
</dbReference>
<sequence>MTERGGGGRGLTLVDLPDELLTYIFIKLDYRSLARVEECCKSFRRNVHVNQIWKRTIDTRYGCLSVFLRSQYGILVSSGTEYYDQSFLIKCLVANVSKAAEEASAMMERREKEAEDAREEEEGGGVELPILDDEGGEGKEKDDRGREEETLIHRAIEATSTDHPEESIHNVLSLETRVLSSFFKLCYWSSKGSENPMAGDALVFKLKYPLAVVSSIQIRPFEAHFQRGSPIYAPMFVRFSFGDGKCETTDLASPGDVMGCDRTNGSSATSSGGLLGWNWTSKLYPMAPVNSLQEFKLSPTLCCGGYVRVELLGRTQKQEIDNLYYVCLSFVKVLGKPVLGFNIIKKNDSDQLISTKSWDGGEDVCVPSLVYGAS</sequence>
<protein>
    <recommendedName>
        <fullName evidence="2">F-box domain-containing protein</fullName>
    </recommendedName>
</protein>
<feature type="compositionally biased region" description="Acidic residues" evidence="1">
    <location>
        <begin position="116"/>
        <end position="135"/>
    </location>
</feature>
<dbReference type="Gene3D" id="1.20.1280.50">
    <property type="match status" value="1"/>
</dbReference>
<evidence type="ECO:0000313" key="3">
    <source>
        <dbReference type="EMBL" id="QDZ19110.1"/>
    </source>
</evidence>
<proteinExistence type="predicted"/>
<dbReference type="OrthoDB" id="63379at2759"/>
<feature type="region of interest" description="Disordered" evidence="1">
    <location>
        <begin position="107"/>
        <end position="148"/>
    </location>
</feature>
<reference evidence="3 4" key="1">
    <citation type="submission" date="2018-07" db="EMBL/GenBank/DDBJ databases">
        <title>The complete nuclear genome of the prasinophyte Chloropicon primus (CCMP1205).</title>
        <authorList>
            <person name="Pombert J.-F."/>
            <person name="Otis C."/>
            <person name="Turmel M."/>
            <person name="Lemieux C."/>
        </authorList>
    </citation>
    <scope>NUCLEOTIDE SEQUENCE [LARGE SCALE GENOMIC DNA]</scope>
    <source>
        <strain evidence="3 4">CCMP1205</strain>
    </source>
</reference>
<dbReference type="EMBL" id="CP031035">
    <property type="protein sequence ID" value="QDZ19110.1"/>
    <property type="molecule type" value="Genomic_DNA"/>
</dbReference>
<feature type="domain" description="F-box" evidence="2">
    <location>
        <begin position="10"/>
        <end position="56"/>
    </location>
</feature>
<dbReference type="PANTHER" id="PTHR39741">
    <property type="entry name" value="F-BOX DOMAIN CONTAINING PROTEIN, EXPRESSED"/>
    <property type="match status" value="1"/>
</dbReference>
<dbReference type="InterPro" id="IPR036047">
    <property type="entry name" value="F-box-like_dom_sf"/>
</dbReference>
<dbReference type="PANTHER" id="PTHR39741:SF2">
    <property type="entry name" value="F-BOX DOMAIN-CONTAINING PROTEIN"/>
    <property type="match status" value="1"/>
</dbReference>
<dbReference type="SUPFAM" id="SSF81383">
    <property type="entry name" value="F-box domain"/>
    <property type="match status" value="1"/>
</dbReference>